<dbReference type="PANTHER" id="PTHR33694">
    <property type="entry name" value="UDP-3-O-ACYL-N-ACETYLGLUCOSAMINE DEACETYLASE 1, MITOCHONDRIAL-RELATED"/>
    <property type="match status" value="1"/>
</dbReference>
<proteinExistence type="inferred from homology"/>
<dbReference type="InterPro" id="IPR020568">
    <property type="entry name" value="Ribosomal_Su5_D2-typ_SF"/>
</dbReference>
<organism evidence="13 14">
    <name type="scientific">Chthonomonas calidirosea (strain DSM 23976 / ICMP 18418 / T49)</name>
    <dbReference type="NCBI Taxonomy" id="1303518"/>
    <lineage>
        <taxon>Bacteria</taxon>
        <taxon>Bacillati</taxon>
        <taxon>Armatimonadota</taxon>
        <taxon>Chthonomonadia</taxon>
        <taxon>Chthonomonadales</taxon>
        <taxon>Chthonomonadaceae</taxon>
        <taxon>Chthonomonas</taxon>
    </lineage>
</organism>
<evidence type="ECO:0000256" key="9">
    <source>
        <dbReference type="ARBA" id="ARBA00022833"/>
    </source>
</evidence>
<dbReference type="EMBL" id="HF951689">
    <property type="protein sequence ID" value="CCW36038.1"/>
    <property type="molecule type" value="Genomic_DNA"/>
</dbReference>
<reference evidence="14" key="1">
    <citation type="submission" date="2013-03" db="EMBL/GenBank/DDBJ databases">
        <title>Genome sequence of Chthonomonas calidirosea, the first sequenced genome from the Armatimonadetes phylum (formally candidate division OP10).</title>
        <authorList>
            <person name="Lee K.C.Y."/>
            <person name="Morgan X.C."/>
            <person name="Dunfield P.F."/>
            <person name="Tamas I."/>
            <person name="Houghton K.M."/>
            <person name="Vyssotski M."/>
            <person name="Ryan J.L.J."/>
            <person name="Lagutin K."/>
            <person name="McDonald I.R."/>
            <person name="Stott M.B."/>
        </authorList>
    </citation>
    <scope>NUCLEOTIDE SEQUENCE [LARGE SCALE GENOMIC DNA]</scope>
    <source>
        <strain evidence="14">DSM 23976 / ICMP 18418 / T49</strain>
    </source>
</reference>
<evidence type="ECO:0000256" key="1">
    <source>
        <dbReference type="ARBA" id="ARBA00001947"/>
    </source>
</evidence>
<dbReference type="STRING" id="454171.CP488_01863"/>
<evidence type="ECO:0000313" key="14">
    <source>
        <dbReference type="Proteomes" id="UP000014227"/>
    </source>
</evidence>
<dbReference type="Gene3D" id="3.30.1700.10">
    <property type="entry name" value="lpxc deacetylase, domain 2"/>
    <property type="match status" value="1"/>
</dbReference>
<accession>S0EW14</accession>
<dbReference type="GO" id="GO:0016020">
    <property type="term" value="C:membrane"/>
    <property type="evidence" value="ECO:0007669"/>
    <property type="project" value="GOC"/>
</dbReference>
<dbReference type="AlphaFoldDB" id="S0EW14"/>
<dbReference type="PANTHER" id="PTHR33694:SF1">
    <property type="entry name" value="UDP-3-O-ACYL-N-ACETYLGLUCOSAMINE DEACETYLASE 1, MITOCHONDRIAL-RELATED"/>
    <property type="match status" value="1"/>
</dbReference>
<protein>
    <recommendedName>
        <fullName evidence="4 12">UDP-3-O-acyl-N-acetylglucosamine deacetylase</fullName>
        <shortName evidence="12">UDP-3-O-acyl-GlcNAc deacetylase</shortName>
        <ecNumber evidence="4 12">3.5.1.108</ecNumber>
    </recommendedName>
    <alternativeName>
        <fullName evidence="12">UDP-3-O-[R-3-hydroxymyristoyl]-N-acetylglucosamine deacetylase</fullName>
    </alternativeName>
</protein>
<dbReference type="InParanoid" id="S0EW14"/>
<dbReference type="Proteomes" id="UP000014227">
    <property type="component" value="Chromosome I"/>
</dbReference>
<gene>
    <name evidence="12" type="primary">lpxC</name>
    <name evidence="13" type="ORF">CCALI_02231</name>
</gene>
<keyword evidence="5 12" id="KW-0444">Lipid biosynthesis</keyword>
<dbReference type="GO" id="GO:0103117">
    <property type="term" value="F:UDP-3-O-acyl-N-acetylglucosamine deacetylase activity"/>
    <property type="evidence" value="ECO:0007669"/>
    <property type="project" value="UniProtKB-UniRule"/>
</dbReference>
<keyword evidence="14" id="KW-1185">Reference proteome</keyword>
<dbReference type="GO" id="GO:0046872">
    <property type="term" value="F:metal ion binding"/>
    <property type="evidence" value="ECO:0007669"/>
    <property type="project" value="UniProtKB-KW"/>
</dbReference>
<dbReference type="Pfam" id="PF03331">
    <property type="entry name" value="LpxC"/>
    <property type="match status" value="1"/>
</dbReference>
<evidence type="ECO:0000313" key="13">
    <source>
        <dbReference type="EMBL" id="CCW36038.1"/>
    </source>
</evidence>
<dbReference type="RefSeq" id="WP_016483558.1">
    <property type="nucleotide sequence ID" value="NC_021487.1"/>
</dbReference>
<feature type="binding site" evidence="12">
    <location>
        <position position="241"/>
    </location>
    <ligand>
        <name>Zn(2+)</name>
        <dbReference type="ChEBI" id="CHEBI:29105"/>
    </ligand>
</feature>
<evidence type="ECO:0000256" key="2">
    <source>
        <dbReference type="ARBA" id="ARBA00002923"/>
    </source>
</evidence>
<evidence type="ECO:0000256" key="5">
    <source>
        <dbReference type="ARBA" id="ARBA00022516"/>
    </source>
</evidence>
<dbReference type="eggNOG" id="COG0774">
    <property type="taxonomic scope" value="Bacteria"/>
</dbReference>
<comment type="catalytic activity">
    <reaction evidence="11 12">
        <text>a UDP-3-O-[(3R)-3-hydroxyacyl]-N-acetyl-alpha-D-glucosamine + H2O = a UDP-3-O-[(3R)-3-hydroxyacyl]-alpha-D-glucosamine + acetate</text>
        <dbReference type="Rhea" id="RHEA:67816"/>
        <dbReference type="ChEBI" id="CHEBI:15377"/>
        <dbReference type="ChEBI" id="CHEBI:30089"/>
        <dbReference type="ChEBI" id="CHEBI:137740"/>
        <dbReference type="ChEBI" id="CHEBI:173225"/>
        <dbReference type="EC" id="3.5.1.108"/>
    </reaction>
</comment>
<evidence type="ECO:0000256" key="11">
    <source>
        <dbReference type="ARBA" id="ARBA00024535"/>
    </source>
</evidence>
<dbReference type="InterPro" id="IPR015870">
    <property type="entry name" value="UDP-acyl_N-AcGlcN_deAcase_N"/>
</dbReference>
<comment type="pathway">
    <text evidence="3 12">Glycolipid biosynthesis; lipid IV(A) biosynthesis; lipid IV(A) from (3R)-3-hydroxytetradecanoyl-[acyl-carrier-protein] and UDP-N-acetyl-alpha-D-glucosamine: step 2/6.</text>
</comment>
<name>S0EW14_CHTCT</name>
<dbReference type="OrthoDB" id="9802746at2"/>
<dbReference type="HAMAP" id="MF_00388">
    <property type="entry name" value="LpxC"/>
    <property type="match status" value="1"/>
</dbReference>
<dbReference type="KEGG" id="ccz:CCALI_02231"/>
<comment type="cofactor">
    <cofactor evidence="1 12">
        <name>Zn(2+)</name>
        <dbReference type="ChEBI" id="CHEBI:29105"/>
    </cofactor>
</comment>
<evidence type="ECO:0000256" key="8">
    <source>
        <dbReference type="ARBA" id="ARBA00022801"/>
    </source>
</evidence>
<keyword evidence="9 12" id="KW-0862">Zinc</keyword>
<evidence type="ECO:0000256" key="12">
    <source>
        <dbReference type="HAMAP-Rule" id="MF_00388"/>
    </source>
</evidence>
<dbReference type="UniPathway" id="UPA00359">
    <property type="reaction ID" value="UER00478"/>
</dbReference>
<dbReference type="InterPro" id="IPR004463">
    <property type="entry name" value="UDP-acyl_GlcNac_deAcase"/>
</dbReference>
<evidence type="ECO:0000256" key="6">
    <source>
        <dbReference type="ARBA" id="ARBA00022556"/>
    </source>
</evidence>
<feature type="binding site" evidence="12">
    <location>
        <position position="237"/>
    </location>
    <ligand>
        <name>Zn(2+)</name>
        <dbReference type="ChEBI" id="CHEBI:29105"/>
    </ligand>
</feature>
<comment type="function">
    <text evidence="2 12">Catalyzes the hydrolysis of UDP-3-O-myristoyl-N-acetylglucosamine to form UDP-3-O-myristoylglucosamine and acetate, the committed step in lipid A biosynthesis.</text>
</comment>
<evidence type="ECO:0000256" key="7">
    <source>
        <dbReference type="ARBA" id="ARBA00022723"/>
    </source>
</evidence>
<keyword evidence="10 12" id="KW-0443">Lipid metabolism</keyword>
<dbReference type="Gene3D" id="3.30.230.20">
    <property type="entry name" value="lpxc deacetylase, domain 1"/>
    <property type="match status" value="1"/>
</dbReference>
<dbReference type="PATRIC" id="fig|1303518.3.peg.2317"/>
<evidence type="ECO:0000256" key="3">
    <source>
        <dbReference type="ARBA" id="ARBA00005002"/>
    </source>
</evidence>
<keyword evidence="8 12" id="KW-0378">Hydrolase</keyword>
<sequence>MTVNSRSQHTLASAISVRGTGIHTGASATVHLRPAPTNFGRIFWIKGQTVPATAEYVVETQRCTTLGNAQIRISTVEHLLSALFALEVDNVLIEVEGPELPILDGSAWPWVEAIMEAGIISQEEPVPIFYLQEPLSVAMGKSVAECTPAPVLHLCVKFVSEDWPEGTASAELQLGSQSIALYKDRIAPARTFALRKEVEALLAAGLARGGTLENALLIDPPHCFSSPLRVEYEWVAHKLLDLIGDLALVGACFNAHVEVYRPGHTINTKLAQAIYRTIQAPHKGDITA</sequence>
<dbReference type="GO" id="GO:0009245">
    <property type="term" value="P:lipid A biosynthetic process"/>
    <property type="evidence" value="ECO:0007669"/>
    <property type="project" value="UniProtKB-UniRule"/>
</dbReference>
<evidence type="ECO:0000256" key="10">
    <source>
        <dbReference type="ARBA" id="ARBA00023098"/>
    </source>
</evidence>
<dbReference type="HOGENOM" id="CLU_046528_1_0_0"/>
<feature type="active site" description="Proton donor" evidence="12">
    <location>
        <position position="264"/>
    </location>
</feature>
<dbReference type="EC" id="3.5.1.108" evidence="4 12"/>
<dbReference type="InterPro" id="IPR011334">
    <property type="entry name" value="UDP-acyl_GlcNac_deAcase_C"/>
</dbReference>
<evidence type="ECO:0000256" key="4">
    <source>
        <dbReference type="ARBA" id="ARBA00012745"/>
    </source>
</evidence>
<feature type="binding site" evidence="12">
    <location>
        <position position="78"/>
    </location>
    <ligand>
        <name>Zn(2+)</name>
        <dbReference type="ChEBI" id="CHEBI:29105"/>
    </ligand>
</feature>
<keyword evidence="6 12" id="KW-0441">Lipid A biosynthesis</keyword>
<keyword evidence="7 12" id="KW-0479">Metal-binding</keyword>
<dbReference type="SUPFAM" id="SSF54211">
    <property type="entry name" value="Ribosomal protein S5 domain 2-like"/>
    <property type="match status" value="2"/>
</dbReference>
<comment type="similarity">
    <text evidence="12">Belongs to the LpxC family.</text>
</comment>
<dbReference type="NCBIfam" id="TIGR00325">
    <property type="entry name" value="lpxC"/>
    <property type="match status" value="1"/>
</dbReference>